<feature type="domain" description="Tail specific protease" evidence="10">
    <location>
        <begin position="832"/>
        <end position="1039"/>
    </location>
</feature>
<dbReference type="InterPro" id="IPR036034">
    <property type="entry name" value="PDZ_sf"/>
</dbReference>
<reference evidence="12" key="1">
    <citation type="journal article" date="2019" name="Int. J. Syst. Evol. Microbiol.">
        <title>The Global Catalogue of Microorganisms (GCM) 10K type strain sequencing project: providing services to taxonomists for standard genome sequencing and annotation.</title>
        <authorList>
            <consortium name="The Broad Institute Genomics Platform"/>
            <consortium name="The Broad Institute Genome Sequencing Center for Infectious Disease"/>
            <person name="Wu L."/>
            <person name="Ma J."/>
        </authorList>
    </citation>
    <scope>NUCLEOTIDE SEQUENCE [LARGE SCALE GENOMIC DNA]</scope>
    <source>
        <strain evidence="12">JCM 18204</strain>
    </source>
</reference>
<feature type="signal peptide" evidence="9">
    <location>
        <begin position="1"/>
        <end position="24"/>
    </location>
</feature>
<accession>A0ABP9AJ36</accession>
<dbReference type="Proteomes" id="UP001499959">
    <property type="component" value="Unassembled WGS sequence"/>
</dbReference>
<evidence type="ECO:0000256" key="8">
    <source>
        <dbReference type="SAM" id="MobiDB-lite"/>
    </source>
</evidence>
<comment type="subcellular location">
    <subcellularLocation>
        <location evidence="1 7">Cytoplasm</location>
    </subcellularLocation>
</comment>
<dbReference type="Pfam" id="PF26549">
    <property type="entry name" value="Tricorn_N"/>
    <property type="match status" value="1"/>
</dbReference>
<dbReference type="InterPro" id="IPR012393">
    <property type="entry name" value="Tricorn_protease"/>
</dbReference>
<dbReference type="RefSeq" id="WP_345301533.1">
    <property type="nucleotide sequence ID" value="NZ_BAABJE010000001.1"/>
</dbReference>
<dbReference type="SUPFAM" id="SSF52096">
    <property type="entry name" value="ClpP/crotonase"/>
    <property type="match status" value="1"/>
</dbReference>
<sequence length="1093" mass="119960">MKHPNSVILSLAIAALLPAADAGAATRLLRFPDVCGDNIVFTYAGDLWTASTSGGRAQRLTAAAGLEQSAKYSPDCSRIAFTGQYGGGDQVYVVDAQGGEPRQLTFYPSTGPLPQRWGFDHHVNDWTPDGKAVLYRSWQQSSALQKPHLYTVPVSGGLPTRLPMDQAGSGRFSPDGTKLVYSPKYHDFRTWNRYSAGWAQDLYLYDIASKTARNITGHAFSDRDPIWNRNGIYFLSDRDNYMNLYRYDIADGTTTQLTRRKGADARWASGDIEGRIVYEVDGEIHLYDTARGTERRVAIDVPAELVRARAEERSVADRIESSAISGDGRRVLYVARGEIFSVSATDGFARNLTHTPGVHEREASWSKDGRHVVYVSDQGGEEAVWISDAAGGNRRQITTANHGRLYAPKLSPDGKRIAFADSGLRLQIVDVASGRVQTVARDATFPRQDYAWSPGGRYLAYATLSEDGQRPQLRVHDTVDQRSRTLVSEFVDGFLPAFSPDGEYLYFVGNREWVPQLSSIEWNYATDRTSGIFGIALRANAANPVGPRDVAAEPAESGDTQTAKHASDSIDFAGIADRVFRVPVENANIDRLFVNERGLVYVVSGSKYYGRDPSHPNRLMAYALSEGKETMLREGVDNVSVSADGKWLHGGSGSDYKRIDLMSGGEPLAVSTAGLQALVDPRAEYVEVFNESWRRMRDHFYAANMHGYDWNALRRKYEALLPHVGDRSDLNYLLGQMAAELSASHTYASGGDLGIPDAPNVALLGAEFELDAARGAYRIARILRGRNDEEKYRSPLTEVGVNVREGDYLLAINGRKLTADDNPYRLLRAPAGQPVELTVNRTASDVGARKVLVRPIASEQALYYHQMVESKRAIVDQASGGRIGYLHLPDMEDGGIREFIKWFYPQMRKQGLIVDVRDNMGGNVSPMVLERLMRKPLAVQYERGSTHVGTYPAQSFVGHTAALINGTTASDGDQFAYAYKVSGLGPMIGTKTWGGVVGFNDWGPVIDGGDVKVPQFAPGDLAGAYVVEGEGVSPDIVLEADVGDLISGRDTQLLRAIAELETTLAREPVRLPPMPADPIKAPEEMRAVPAEPR</sequence>
<dbReference type="Pfam" id="PF03572">
    <property type="entry name" value="Peptidase_S41"/>
    <property type="match status" value="1"/>
</dbReference>
<keyword evidence="6 7" id="KW-0720">Serine protease</keyword>
<feature type="chain" id="PRO_5045077931" description="Tricorn protease homolog" evidence="9">
    <location>
        <begin position="25"/>
        <end position="1093"/>
    </location>
</feature>
<proteinExistence type="inferred from homology"/>
<evidence type="ECO:0000313" key="12">
    <source>
        <dbReference type="Proteomes" id="UP001499959"/>
    </source>
</evidence>
<dbReference type="SMART" id="SM00245">
    <property type="entry name" value="TSPc"/>
    <property type="match status" value="1"/>
</dbReference>
<dbReference type="SUPFAM" id="SSF69304">
    <property type="entry name" value="Tricorn protease N-terminal domain"/>
    <property type="match status" value="1"/>
</dbReference>
<keyword evidence="5 7" id="KW-0378">Hydrolase</keyword>
<dbReference type="EC" id="3.4.21.-" evidence="7"/>
<dbReference type="Gene3D" id="3.30.750.44">
    <property type="match status" value="1"/>
</dbReference>
<keyword evidence="12" id="KW-1185">Reference proteome</keyword>
<comment type="similarity">
    <text evidence="2 7">Belongs to the peptidase S41B family.</text>
</comment>
<evidence type="ECO:0000256" key="3">
    <source>
        <dbReference type="ARBA" id="ARBA00022490"/>
    </source>
</evidence>
<feature type="region of interest" description="Disordered" evidence="8">
    <location>
        <begin position="1069"/>
        <end position="1093"/>
    </location>
</feature>
<dbReference type="Gene3D" id="2.120.10.60">
    <property type="entry name" value="Tricorn protease N-terminal domain"/>
    <property type="match status" value="1"/>
</dbReference>
<dbReference type="InterPro" id="IPR005151">
    <property type="entry name" value="Tail-specific_protease"/>
</dbReference>
<dbReference type="Gene3D" id="2.130.10.10">
    <property type="entry name" value="YVTN repeat-like/Quinoprotein amine dehydrogenase"/>
    <property type="match status" value="1"/>
</dbReference>
<dbReference type="SUPFAM" id="SSF50156">
    <property type="entry name" value="PDZ domain-like"/>
    <property type="match status" value="1"/>
</dbReference>
<comment type="caution">
    <text evidence="11">The sequence shown here is derived from an EMBL/GenBank/DDBJ whole genome shotgun (WGS) entry which is preliminary data.</text>
</comment>
<protein>
    <recommendedName>
        <fullName evidence="7">Tricorn protease homolog</fullName>
        <ecNumber evidence="7">3.4.21.-</ecNumber>
    </recommendedName>
</protein>
<dbReference type="EMBL" id="BAABJE010000001">
    <property type="protein sequence ID" value="GAA4782180.1"/>
    <property type="molecule type" value="Genomic_DNA"/>
</dbReference>
<dbReference type="InterPro" id="IPR029414">
    <property type="entry name" value="Tricorn_PDZ"/>
</dbReference>
<dbReference type="InterPro" id="IPR015943">
    <property type="entry name" value="WD40/YVTN_repeat-like_dom_sf"/>
</dbReference>
<name>A0ABP9AJ36_9GAMM</name>
<dbReference type="PANTHER" id="PTHR43253:SF1">
    <property type="entry name" value="TRICORN PROTEASE HOMOLOG 2-RELATED"/>
    <property type="match status" value="1"/>
</dbReference>
<keyword evidence="3 7" id="KW-0963">Cytoplasm</keyword>
<organism evidence="11 12">
    <name type="scientific">Lysobacter hankyongensis</name>
    <dbReference type="NCBI Taxonomy" id="1176535"/>
    <lineage>
        <taxon>Bacteria</taxon>
        <taxon>Pseudomonadati</taxon>
        <taxon>Pseudomonadota</taxon>
        <taxon>Gammaproteobacteria</taxon>
        <taxon>Lysobacterales</taxon>
        <taxon>Lysobacteraceae</taxon>
        <taxon>Lysobacter</taxon>
    </lineage>
</organism>
<comment type="function">
    <text evidence="7">Degrades oligopeptides.</text>
</comment>
<evidence type="ECO:0000313" key="11">
    <source>
        <dbReference type="EMBL" id="GAA4782180.1"/>
    </source>
</evidence>
<dbReference type="Pfam" id="PF26550">
    <property type="entry name" value="Tricorn_2nd"/>
    <property type="match status" value="1"/>
</dbReference>
<dbReference type="Pfam" id="PF14685">
    <property type="entry name" value="PDZ_Tricorn"/>
    <property type="match status" value="1"/>
</dbReference>
<dbReference type="Pfam" id="PF14684">
    <property type="entry name" value="Tricorn_C1"/>
    <property type="match status" value="1"/>
</dbReference>
<evidence type="ECO:0000256" key="5">
    <source>
        <dbReference type="ARBA" id="ARBA00022801"/>
    </source>
</evidence>
<dbReference type="SUPFAM" id="SSF69322">
    <property type="entry name" value="Tricorn protease domain 2"/>
    <property type="match status" value="1"/>
</dbReference>
<evidence type="ECO:0000259" key="10">
    <source>
        <dbReference type="SMART" id="SM00245"/>
    </source>
</evidence>
<evidence type="ECO:0000256" key="1">
    <source>
        <dbReference type="ARBA" id="ARBA00004496"/>
    </source>
</evidence>
<dbReference type="CDD" id="cd07562">
    <property type="entry name" value="Peptidase_S41_TRI"/>
    <property type="match status" value="1"/>
</dbReference>
<keyword evidence="9" id="KW-0732">Signal</keyword>
<feature type="compositionally biased region" description="Basic and acidic residues" evidence="8">
    <location>
        <begin position="1080"/>
        <end position="1093"/>
    </location>
</feature>
<evidence type="ECO:0000256" key="6">
    <source>
        <dbReference type="ARBA" id="ARBA00022825"/>
    </source>
</evidence>
<dbReference type="PANTHER" id="PTHR43253">
    <property type="entry name" value="TRICORN PROTEASE HOMOLOG 2-RELATED"/>
    <property type="match status" value="1"/>
</dbReference>
<evidence type="ECO:0000256" key="7">
    <source>
        <dbReference type="PIRNR" id="PIRNR036421"/>
    </source>
</evidence>
<dbReference type="InterPro" id="IPR028204">
    <property type="entry name" value="Tricorn_C1"/>
</dbReference>
<dbReference type="Gene3D" id="2.30.42.10">
    <property type="match status" value="1"/>
</dbReference>
<evidence type="ECO:0000256" key="2">
    <source>
        <dbReference type="ARBA" id="ARBA00008524"/>
    </source>
</evidence>
<dbReference type="PIRSF" id="PIRSF036421">
    <property type="entry name" value="Tricorn_protease"/>
    <property type="match status" value="1"/>
</dbReference>
<evidence type="ECO:0000256" key="4">
    <source>
        <dbReference type="ARBA" id="ARBA00022670"/>
    </source>
</evidence>
<dbReference type="InterPro" id="IPR029045">
    <property type="entry name" value="ClpP/crotonase-like_dom_sf"/>
</dbReference>
<keyword evidence="4 7" id="KW-0645">Protease</keyword>
<gene>
    <name evidence="11" type="ORF">GCM10023307_03360</name>
</gene>
<dbReference type="Gene3D" id="3.90.226.10">
    <property type="entry name" value="2-enoyl-CoA Hydratase, Chain A, domain 1"/>
    <property type="match status" value="1"/>
</dbReference>
<evidence type="ECO:0000256" key="9">
    <source>
        <dbReference type="SAM" id="SignalP"/>
    </source>
</evidence>